<accession>A0AA38L482</accession>
<feature type="non-terminal residue" evidence="1">
    <location>
        <position position="1"/>
    </location>
</feature>
<keyword evidence="2" id="KW-1185">Reference proteome</keyword>
<dbReference type="EMBL" id="JAHRHJ020000005">
    <property type="protein sequence ID" value="KAH9313653.1"/>
    <property type="molecule type" value="Genomic_DNA"/>
</dbReference>
<evidence type="ECO:0000313" key="1">
    <source>
        <dbReference type="EMBL" id="KAH9313653.1"/>
    </source>
</evidence>
<feature type="non-terminal residue" evidence="1">
    <location>
        <position position="58"/>
    </location>
</feature>
<gene>
    <name evidence="1" type="ORF">KI387_022280</name>
</gene>
<dbReference type="AlphaFoldDB" id="A0AA38L482"/>
<protein>
    <submittedName>
        <fullName evidence="1">Uncharacterized protein</fullName>
    </submittedName>
</protein>
<comment type="caution">
    <text evidence="1">The sequence shown here is derived from an EMBL/GenBank/DDBJ whole genome shotgun (WGS) entry which is preliminary data.</text>
</comment>
<evidence type="ECO:0000313" key="2">
    <source>
        <dbReference type="Proteomes" id="UP000824469"/>
    </source>
</evidence>
<proteinExistence type="predicted"/>
<name>A0AA38L482_TAXCH</name>
<sequence>AHFNPNSSELTNVHGELIAKLDAATVSTTLRIPEMENSIVISQNKAHDLFNKDSEKYK</sequence>
<dbReference type="Proteomes" id="UP000824469">
    <property type="component" value="Unassembled WGS sequence"/>
</dbReference>
<organism evidence="1 2">
    <name type="scientific">Taxus chinensis</name>
    <name type="common">Chinese yew</name>
    <name type="synonym">Taxus wallichiana var. chinensis</name>
    <dbReference type="NCBI Taxonomy" id="29808"/>
    <lineage>
        <taxon>Eukaryota</taxon>
        <taxon>Viridiplantae</taxon>
        <taxon>Streptophyta</taxon>
        <taxon>Embryophyta</taxon>
        <taxon>Tracheophyta</taxon>
        <taxon>Spermatophyta</taxon>
        <taxon>Pinopsida</taxon>
        <taxon>Pinidae</taxon>
        <taxon>Conifers II</taxon>
        <taxon>Cupressales</taxon>
        <taxon>Taxaceae</taxon>
        <taxon>Taxus</taxon>
    </lineage>
</organism>
<reference evidence="1 2" key="1">
    <citation type="journal article" date="2021" name="Nat. Plants">
        <title>The Taxus genome provides insights into paclitaxel biosynthesis.</title>
        <authorList>
            <person name="Xiong X."/>
            <person name="Gou J."/>
            <person name="Liao Q."/>
            <person name="Li Y."/>
            <person name="Zhou Q."/>
            <person name="Bi G."/>
            <person name="Li C."/>
            <person name="Du R."/>
            <person name="Wang X."/>
            <person name="Sun T."/>
            <person name="Guo L."/>
            <person name="Liang H."/>
            <person name="Lu P."/>
            <person name="Wu Y."/>
            <person name="Zhang Z."/>
            <person name="Ro D.K."/>
            <person name="Shang Y."/>
            <person name="Huang S."/>
            <person name="Yan J."/>
        </authorList>
    </citation>
    <scope>NUCLEOTIDE SEQUENCE [LARGE SCALE GENOMIC DNA]</scope>
    <source>
        <strain evidence="1">Ta-2019</strain>
    </source>
</reference>